<keyword evidence="1" id="KW-0472">Membrane</keyword>
<dbReference type="Pfam" id="PF23956">
    <property type="entry name" value="DUF7285"/>
    <property type="match status" value="1"/>
</dbReference>
<dbReference type="Proteomes" id="UP000053331">
    <property type="component" value="Unassembled WGS sequence"/>
</dbReference>
<sequence>MSHWSGEGLLRGAESENRAAVEPIAALVAVLAVGAALGLYVVALDDAAPERERPTAEATLDRVEPTVTTGGVVNPERLRGVDEFRYAATVEIEADGETWTVRSGDEAPSVETARDSDAIAVSERPVTVGVGPGRNVRGTLRAVVYR</sequence>
<evidence type="ECO:0000313" key="2">
    <source>
        <dbReference type="EMBL" id="KDS90612.1"/>
    </source>
</evidence>
<evidence type="ECO:0000313" key="3">
    <source>
        <dbReference type="Proteomes" id="UP000053331"/>
    </source>
</evidence>
<organism evidence="2 3">
    <name type="scientific">Halorubrum saccharovorum</name>
    <dbReference type="NCBI Taxonomy" id="2248"/>
    <lineage>
        <taxon>Archaea</taxon>
        <taxon>Methanobacteriati</taxon>
        <taxon>Methanobacteriota</taxon>
        <taxon>Stenosarchaea group</taxon>
        <taxon>Halobacteria</taxon>
        <taxon>Halobacteriales</taxon>
        <taxon>Haloferacaceae</taxon>
        <taxon>Halorubrum</taxon>
    </lineage>
</organism>
<keyword evidence="1" id="KW-0812">Transmembrane</keyword>
<evidence type="ECO:0000256" key="1">
    <source>
        <dbReference type="SAM" id="Phobius"/>
    </source>
</evidence>
<accession>A0A081ET74</accession>
<protein>
    <submittedName>
        <fullName evidence="2">Uncharacterized protein</fullName>
    </submittedName>
</protein>
<dbReference type="AlphaFoldDB" id="A0A081ET74"/>
<dbReference type="EMBL" id="JNFH02000024">
    <property type="protein sequence ID" value="KDS90612.1"/>
    <property type="molecule type" value="Genomic_DNA"/>
</dbReference>
<feature type="transmembrane region" description="Helical" evidence="1">
    <location>
        <begin position="24"/>
        <end position="43"/>
    </location>
</feature>
<proteinExistence type="predicted"/>
<dbReference type="OrthoDB" id="331046at2157"/>
<comment type="caution">
    <text evidence="2">The sequence shown here is derived from an EMBL/GenBank/DDBJ whole genome shotgun (WGS) entry which is preliminary data.</text>
</comment>
<reference evidence="2 3" key="1">
    <citation type="journal article" date="2015" name="Genome Announc.">
        <title>Draft genome sequence of a Halorubrum H3 strain isolated from the burlinskoye salt lake (Altai Krai, Russia).</title>
        <authorList>
            <person name="Rozanov A.S."/>
            <person name="Bryanskaya A.V."/>
            <person name="Malup T.K."/>
            <person name="Kotenko A.V."/>
            <person name="Peltek S.E."/>
        </authorList>
    </citation>
    <scope>NUCLEOTIDE SEQUENCE [LARGE SCALE GENOMIC DNA]</scope>
    <source>
        <strain evidence="2 3">H3</strain>
    </source>
</reference>
<name>A0A081ET74_9EURY</name>
<keyword evidence="3" id="KW-1185">Reference proteome</keyword>
<dbReference type="RefSeq" id="WP_050024607.1">
    <property type="nucleotide sequence ID" value="NZ_JNFH02000024.1"/>
</dbReference>
<dbReference type="InterPro" id="IPR055709">
    <property type="entry name" value="DUF7285"/>
</dbReference>
<gene>
    <name evidence="2" type="ORF">FK85_12225</name>
</gene>
<keyword evidence="1" id="KW-1133">Transmembrane helix</keyword>